<dbReference type="EMBL" id="WOTB01000002">
    <property type="protein sequence ID" value="NHN83369.1"/>
    <property type="molecule type" value="Genomic_DNA"/>
</dbReference>
<gene>
    <name evidence="2" type="ORF">GOB93_01780</name>
</gene>
<keyword evidence="3" id="KW-1185">Reference proteome</keyword>
<name>A0ABX0JJ05_9PROT</name>
<accession>A0ABX0JJ05</accession>
<evidence type="ECO:0000313" key="2">
    <source>
        <dbReference type="EMBL" id="NHN83369.1"/>
    </source>
</evidence>
<evidence type="ECO:0008006" key="4">
    <source>
        <dbReference type="Google" id="ProtNLM"/>
    </source>
</evidence>
<feature type="region of interest" description="Disordered" evidence="1">
    <location>
        <begin position="44"/>
        <end position="93"/>
    </location>
</feature>
<sequence>MRKISFPRIFQLSACLMGGVFCLKAYLLTSSLLLANTPEGAAVQAPETGPATGKGGSAGHDSTSQPAQSGQSNAKMPDKKATADKGANPCADGTTCVGQVSKPELDVDHRADAARQAILADLAGRTHELDQESRRLEDMKRTIEASQAVLDGRLQKYSQEQSNIMAASRQQKQLSDADIDRLVKIYESMAPRDAASIFNVLDFQVVVPVMTKMNPRKASAILAGMTPERAMMATQLLAGVPRKGGVVRAGTNG</sequence>
<organism evidence="2 3">
    <name type="scientific">Acetobacter musti</name>
    <dbReference type="NCBI Taxonomy" id="864732"/>
    <lineage>
        <taxon>Bacteria</taxon>
        <taxon>Pseudomonadati</taxon>
        <taxon>Pseudomonadota</taxon>
        <taxon>Alphaproteobacteria</taxon>
        <taxon>Acetobacterales</taxon>
        <taxon>Acetobacteraceae</taxon>
        <taxon>Acetobacter</taxon>
    </lineage>
</organism>
<reference evidence="2 3" key="1">
    <citation type="journal article" date="2020" name="Int. J. Syst. Evol. Microbiol.">
        <title>Novel acetic acid bacteria from cider fermentations: Acetobacter conturbans sp. nov. and Acetobacter fallax sp. nov.</title>
        <authorList>
            <person name="Sombolestani A.S."/>
            <person name="Cleenwerck I."/>
            <person name="Cnockaert M."/>
            <person name="Borremans W."/>
            <person name="Wieme A.D."/>
            <person name="De Vuyst L."/>
            <person name="Vandamme P."/>
        </authorList>
    </citation>
    <scope>NUCLEOTIDE SEQUENCE [LARGE SCALE GENOMIC DNA]</scope>
    <source>
        <strain evidence="2 3">LMG 30640</strain>
    </source>
</reference>
<evidence type="ECO:0000256" key="1">
    <source>
        <dbReference type="SAM" id="MobiDB-lite"/>
    </source>
</evidence>
<comment type="caution">
    <text evidence="2">The sequence shown here is derived from an EMBL/GenBank/DDBJ whole genome shotgun (WGS) entry which is preliminary data.</text>
</comment>
<proteinExistence type="predicted"/>
<dbReference type="Proteomes" id="UP000635278">
    <property type="component" value="Unassembled WGS sequence"/>
</dbReference>
<feature type="compositionally biased region" description="Polar residues" evidence="1">
    <location>
        <begin position="60"/>
        <end position="74"/>
    </location>
</feature>
<protein>
    <recommendedName>
        <fullName evidence="4">Magnesium transporter MgtE intracellular domain-containing protein</fullName>
    </recommendedName>
</protein>
<dbReference type="SUPFAM" id="SSF158791">
    <property type="entry name" value="MgtE N-terminal domain-like"/>
    <property type="match status" value="1"/>
</dbReference>
<evidence type="ECO:0000313" key="3">
    <source>
        <dbReference type="Proteomes" id="UP000635278"/>
    </source>
</evidence>